<proteinExistence type="predicted"/>
<evidence type="ECO:0000256" key="2">
    <source>
        <dbReference type="ARBA" id="ARBA00023015"/>
    </source>
</evidence>
<comment type="caution">
    <text evidence="12">The sequence shown here is derived from an EMBL/GenBank/DDBJ whole genome shotgun (WGS) entry which is preliminary data.</text>
</comment>
<evidence type="ECO:0000256" key="7">
    <source>
        <dbReference type="SAM" id="MobiDB-lite"/>
    </source>
</evidence>
<feature type="compositionally biased region" description="Low complexity" evidence="7">
    <location>
        <begin position="19"/>
        <end position="29"/>
    </location>
</feature>
<dbReference type="SMART" id="SM00717">
    <property type="entry name" value="SANT"/>
    <property type="match status" value="1"/>
</dbReference>
<sequence>MTRRCSHCNNNGHNSRTCPTRGSGPTTVTSGGGGGVRLFGVRLTDGSIMKKSASMGNLSSLHGYHSPNYPDSPSSDVVRESIDGYLSDDPTHASCSANRRIERKKDGGFGFSYTSWCSFRPPLQGKDKTEKINMTSMVDPECVPWTEEEHRLFLIGLQKLGKGDWRGISRNFVTSRTPTQVASHAQKYFIRQTNATRRKRRSSLFDTVADTATNASHPLAEEQFMLPPRAIESDKEQLAPSATKAIETDFADSLPSLDLSLKSKFESMETTPSEPVEETKPNTTTSQIPSVFPAFFPAYIPVPYPFWPSNAIPVLEDRGAEPSHHQILKPIPTIPKEPVNVDELVGMSQLTLADAGSGHIEPSPLSLKLTAEPSRQSAFHASTPFKSSEITKGETPPIQAVKPIGMKSNMFSSIPFSGINSSWKRALRILEAAALVPLYGIKFHNNMSINK</sequence>
<keyword evidence="6" id="KW-0862">Zinc</keyword>
<evidence type="ECO:0000256" key="4">
    <source>
        <dbReference type="ARBA" id="ARBA00023163"/>
    </source>
</evidence>
<accession>A0AAE1VAQ8</accession>
<evidence type="ECO:0000259" key="10">
    <source>
        <dbReference type="PROSITE" id="PS51293"/>
    </source>
</evidence>
<dbReference type="GO" id="GO:0000976">
    <property type="term" value="F:transcription cis-regulatory region binding"/>
    <property type="evidence" value="ECO:0007669"/>
    <property type="project" value="UniProtKB-ARBA"/>
</dbReference>
<feature type="compositionally biased region" description="Polar residues" evidence="7">
    <location>
        <begin position="7"/>
        <end position="18"/>
    </location>
</feature>
<keyword evidence="13" id="KW-1185">Reference proteome</keyword>
<keyword evidence="2" id="KW-0805">Transcription regulation</keyword>
<dbReference type="SUPFAM" id="SSF46689">
    <property type="entry name" value="Homeodomain-like"/>
    <property type="match status" value="1"/>
</dbReference>
<dbReference type="GO" id="GO:0009723">
    <property type="term" value="P:response to ethylene"/>
    <property type="evidence" value="ECO:0007669"/>
    <property type="project" value="TreeGrafter"/>
</dbReference>
<feature type="domain" description="CCHC-type" evidence="9">
    <location>
        <begin position="3"/>
        <end position="19"/>
    </location>
</feature>
<dbReference type="CDD" id="cd00167">
    <property type="entry name" value="SANT"/>
    <property type="match status" value="1"/>
</dbReference>
<evidence type="ECO:0000259" key="8">
    <source>
        <dbReference type="PROSITE" id="PS50090"/>
    </source>
</evidence>
<keyword evidence="6" id="KW-0863">Zinc-finger</keyword>
<evidence type="ECO:0000256" key="1">
    <source>
        <dbReference type="ARBA" id="ARBA00004123"/>
    </source>
</evidence>
<dbReference type="InterPro" id="IPR006447">
    <property type="entry name" value="Myb_dom_plants"/>
</dbReference>
<name>A0AAE1VAQ8_9SOLA</name>
<dbReference type="InterPro" id="IPR017884">
    <property type="entry name" value="SANT_dom"/>
</dbReference>
<dbReference type="InterPro" id="IPR001878">
    <property type="entry name" value="Znf_CCHC"/>
</dbReference>
<dbReference type="Gene3D" id="1.10.10.60">
    <property type="entry name" value="Homeodomain-like"/>
    <property type="match status" value="1"/>
</dbReference>
<dbReference type="PROSITE" id="PS51294">
    <property type="entry name" value="HTH_MYB"/>
    <property type="match status" value="1"/>
</dbReference>
<feature type="domain" description="Myb-like" evidence="8">
    <location>
        <begin position="144"/>
        <end position="189"/>
    </location>
</feature>
<dbReference type="PANTHER" id="PTHR44191:SF4">
    <property type="entry name" value="OS01G0187900 PROTEIN"/>
    <property type="match status" value="1"/>
</dbReference>
<evidence type="ECO:0000256" key="6">
    <source>
        <dbReference type="PROSITE-ProRule" id="PRU00047"/>
    </source>
</evidence>
<dbReference type="PROSITE" id="PS50158">
    <property type="entry name" value="ZF_CCHC"/>
    <property type="match status" value="1"/>
</dbReference>
<evidence type="ECO:0000256" key="5">
    <source>
        <dbReference type="ARBA" id="ARBA00023242"/>
    </source>
</evidence>
<feature type="region of interest" description="Disordered" evidence="7">
    <location>
        <begin position="1"/>
        <end position="33"/>
    </location>
</feature>
<dbReference type="PROSITE" id="PS50090">
    <property type="entry name" value="MYB_LIKE"/>
    <property type="match status" value="1"/>
</dbReference>
<dbReference type="GO" id="GO:0009739">
    <property type="term" value="P:response to gibberellin"/>
    <property type="evidence" value="ECO:0007669"/>
    <property type="project" value="TreeGrafter"/>
</dbReference>
<feature type="region of interest" description="Disordered" evidence="7">
    <location>
        <begin position="266"/>
        <end position="285"/>
    </location>
</feature>
<dbReference type="InterPro" id="IPR052245">
    <property type="entry name" value="Plant_Stress_Dev_TF"/>
</dbReference>
<dbReference type="AlphaFoldDB" id="A0AAE1VAQ8"/>
<dbReference type="NCBIfam" id="TIGR01557">
    <property type="entry name" value="myb_SHAQKYF"/>
    <property type="match status" value="1"/>
</dbReference>
<dbReference type="PANTHER" id="PTHR44191">
    <property type="entry name" value="TRANSCRIPTION FACTOR KUA1"/>
    <property type="match status" value="1"/>
</dbReference>
<evidence type="ECO:0000259" key="11">
    <source>
        <dbReference type="PROSITE" id="PS51294"/>
    </source>
</evidence>
<dbReference type="GO" id="GO:0006355">
    <property type="term" value="P:regulation of DNA-templated transcription"/>
    <property type="evidence" value="ECO:0007669"/>
    <property type="project" value="UniProtKB-ARBA"/>
</dbReference>
<keyword evidence="4" id="KW-0804">Transcription</keyword>
<comment type="subcellular location">
    <subcellularLocation>
        <location evidence="1">Nucleus</location>
    </subcellularLocation>
</comment>
<keyword evidence="6" id="KW-0479">Metal-binding</keyword>
<dbReference type="EMBL" id="JAVYJV010000014">
    <property type="protein sequence ID" value="KAK4354489.1"/>
    <property type="molecule type" value="Genomic_DNA"/>
</dbReference>
<dbReference type="InterPro" id="IPR017930">
    <property type="entry name" value="Myb_dom"/>
</dbReference>
<dbReference type="Pfam" id="PF00249">
    <property type="entry name" value="Myb_DNA-binding"/>
    <property type="match status" value="1"/>
</dbReference>
<dbReference type="GO" id="GO:0010597">
    <property type="term" value="P:green leaf volatile biosynthetic process"/>
    <property type="evidence" value="ECO:0007669"/>
    <property type="project" value="UniProtKB-ARBA"/>
</dbReference>
<dbReference type="GO" id="GO:0008270">
    <property type="term" value="F:zinc ion binding"/>
    <property type="evidence" value="ECO:0007669"/>
    <property type="project" value="UniProtKB-KW"/>
</dbReference>
<feature type="domain" description="SANT" evidence="10">
    <location>
        <begin position="140"/>
        <end position="193"/>
    </location>
</feature>
<feature type="domain" description="HTH myb-type" evidence="11">
    <location>
        <begin position="144"/>
        <end position="193"/>
    </location>
</feature>
<dbReference type="GO" id="GO:0005634">
    <property type="term" value="C:nucleus"/>
    <property type="evidence" value="ECO:0007669"/>
    <property type="project" value="UniProtKB-SubCell"/>
</dbReference>
<evidence type="ECO:0000313" key="13">
    <source>
        <dbReference type="Proteomes" id="UP001291623"/>
    </source>
</evidence>
<protein>
    <submittedName>
        <fullName evidence="12">Uncharacterized protein</fullName>
    </submittedName>
</protein>
<dbReference type="Proteomes" id="UP001291623">
    <property type="component" value="Unassembled WGS sequence"/>
</dbReference>
<reference evidence="12" key="1">
    <citation type="submission" date="2023-12" db="EMBL/GenBank/DDBJ databases">
        <title>Genome assembly of Anisodus tanguticus.</title>
        <authorList>
            <person name="Wang Y.-J."/>
        </authorList>
    </citation>
    <scope>NUCLEOTIDE SEQUENCE</scope>
    <source>
        <strain evidence="12">KB-2021</strain>
        <tissue evidence="12">Leaf</tissue>
    </source>
</reference>
<organism evidence="12 13">
    <name type="scientific">Anisodus tanguticus</name>
    <dbReference type="NCBI Taxonomy" id="243964"/>
    <lineage>
        <taxon>Eukaryota</taxon>
        <taxon>Viridiplantae</taxon>
        <taxon>Streptophyta</taxon>
        <taxon>Embryophyta</taxon>
        <taxon>Tracheophyta</taxon>
        <taxon>Spermatophyta</taxon>
        <taxon>Magnoliopsida</taxon>
        <taxon>eudicotyledons</taxon>
        <taxon>Gunneridae</taxon>
        <taxon>Pentapetalae</taxon>
        <taxon>asterids</taxon>
        <taxon>lamiids</taxon>
        <taxon>Solanales</taxon>
        <taxon>Solanaceae</taxon>
        <taxon>Solanoideae</taxon>
        <taxon>Hyoscyameae</taxon>
        <taxon>Anisodus</taxon>
    </lineage>
</organism>
<evidence type="ECO:0000259" key="9">
    <source>
        <dbReference type="PROSITE" id="PS50158"/>
    </source>
</evidence>
<dbReference type="InterPro" id="IPR001005">
    <property type="entry name" value="SANT/Myb"/>
</dbReference>
<dbReference type="PROSITE" id="PS51293">
    <property type="entry name" value="SANT"/>
    <property type="match status" value="1"/>
</dbReference>
<dbReference type="InterPro" id="IPR009057">
    <property type="entry name" value="Homeodomain-like_sf"/>
</dbReference>
<keyword evidence="5" id="KW-0539">Nucleus</keyword>
<keyword evidence="3" id="KW-0238">DNA-binding</keyword>
<dbReference type="FunFam" id="1.10.10.60:FF:000009">
    <property type="entry name" value="transcription factor MYB1R1"/>
    <property type="match status" value="1"/>
</dbReference>
<gene>
    <name evidence="12" type="ORF">RND71_026683</name>
</gene>
<evidence type="ECO:0000256" key="3">
    <source>
        <dbReference type="ARBA" id="ARBA00023125"/>
    </source>
</evidence>
<evidence type="ECO:0000313" key="12">
    <source>
        <dbReference type="EMBL" id="KAK4354489.1"/>
    </source>
</evidence>